<comment type="caution">
    <text evidence="1">The sequence shown here is derived from an EMBL/GenBank/DDBJ whole genome shotgun (WGS) entry which is preliminary data.</text>
</comment>
<dbReference type="NCBIfam" id="TIGR02436">
    <property type="entry name" value="four helix bundle protein"/>
    <property type="match status" value="1"/>
</dbReference>
<protein>
    <recommendedName>
        <fullName evidence="3">Four helix bundle protein</fullName>
    </recommendedName>
</protein>
<name>A0A1F6EJS3_9BACT</name>
<proteinExistence type="predicted"/>
<evidence type="ECO:0000313" key="2">
    <source>
        <dbReference type="Proteomes" id="UP000178427"/>
    </source>
</evidence>
<evidence type="ECO:0000313" key="1">
    <source>
        <dbReference type="EMBL" id="OGG73895.1"/>
    </source>
</evidence>
<dbReference type="EMBL" id="MFMA01000027">
    <property type="protein sequence ID" value="OGG73895.1"/>
    <property type="molecule type" value="Genomic_DNA"/>
</dbReference>
<dbReference type="Pfam" id="PF05635">
    <property type="entry name" value="23S_rRNA_IVP"/>
    <property type="match status" value="1"/>
</dbReference>
<dbReference type="AlphaFoldDB" id="A0A1F6EJS3"/>
<dbReference type="PIRSF" id="PIRSF035652">
    <property type="entry name" value="CHP02436"/>
    <property type="match status" value="1"/>
</dbReference>
<organism evidence="1 2">
    <name type="scientific">Candidatus Kaiserbacteria bacterium RIFCSPLOWO2_01_FULL_54_20</name>
    <dbReference type="NCBI Taxonomy" id="1798513"/>
    <lineage>
        <taxon>Bacteria</taxon>
        <taxon>Candidatus Kaiseribacteriota</taxon>
    </lineage>
</organism>
<reference evidence="1 2" key="1">
    <citation type="journal article" date="2016" name="Nat. Commun.">
        <title>Thousands of microbial genomes shed light on interconnected biogeochemical processes in an aquifer system.</title>
        <authorList>
            <person name="Anantharaman K."/>
            <person name="Brown C.T."/>
            <person name="Hug L.A."/>
            <person name="Sharon I."/>
            <person name="Castelle C.J."/>
            <person name="Probst A.J."/>
            <person name="Thomas B.C."/>
            <person name="Singh A."/>
            <person name="Wilkins M.J."/>
            <person name="Karaoz U."/>
            <person name="Brodie E.L."/>
            <person name="Williams K.H."/>
            <person name="Hubbard S.S."/>
            <person name="Banfield J.F."/>
        </authorList>
    </citation>
    <scope>NUCLEOTIDE SEQUENCE [LARGE SCALE GENOMIC DNA]</scope>
</reference>
<dbReference type="Proteomes" id="UP000178427">
    <property type="component" value="Unassembled WGS sequence"/>
</dbReference>
<dbReference type="Gene3D" id="1.20.1440.60">
    <property type="entry name" value="23S rRNA-intervening sequence"/>
    <property type="match status" value="1"/>
</dbReference>
<sequence length="124" mass="13757">MTTPQGSNKRPFDLELRTTEFAKRIVRLCKALQRNPINDRLTGQLVGSAGSVGANYREANDALGKKDFIHRLKIARKEAKEAVHWLELVVEANQGIAVEVAVLHQEATELKNILSAIITKSARV</sequence>
<dbReference type="PANTHER" id="PTHR38471">
    <property type="entry name" value="FOUR HELIX BUNDLE PROTEIN"/>
    <property type="match status" value="1"/>
</dbReference>
<gene>
    <name evidence="1" type="ORF">A3A40_02700</name>
</gene>
<dbReference type="InterPro" id="IPR036583">
    <property type="entry name" value="23S_rRNA_IVS_sf"/>
</dbReference>
<accession>A0A1F6EJS3</accession>
<dbReference type="STRING" id="1798513.A3A40_02700"/>
<evidence type="ECO:0008006" key="3">
    <source>
        <dbReference type="Google" id="ProtNLM"/>
    </source>
</evidence>
<dbReference type="InterPro" id="IPR012657">
    <property type="entry name" value="23S_rRNA-intervening_sequence"/>
</dbReference>
<dbReference type="PANTHER" id="PTHR38471:SF2">
    <property type="entry name" value="FOUR HELIX BUNDLE PROTEIN"/>
    <property type="match status" value="1"/>
</dbReference>
<dbReference type="SUPFAM" id="SSF158446">
    <property type="entry name" value="IVS-encoded protein-like"/>
    <property type="match status" value="1"/>
</dbReference>